<dbReference type="NCBIfam" id="NF006415">
    <property type="entry name" value="PRK08662.1"/>
    <property type="match status" value="1"/>
</dbReference>
<dbReference type="InterPro" id="IPR053190">
    <property type="entry name" value="NAPRTase-like"/>
</dbReference>
<dbReference type="GO" id="GO:0004516">
    <property type="term" value="F:nicotinate phosphoribosyltransferase activity"/>
    <property type="evidence" value="ECO:0007669"/>
    <property type="project" value="UniProtKB-EC"/>
</dbReference>
<dbReference type="Gene3D" id="3.20.20.70">
    <property type="entry name" value="Aldolase class I"/>
    <property type="match status" value="1"/>
</dbReference>
<evidence type="ECO:0000256" key="4">
    <source>
        <dbReference type="ARBA" id="ARBA00022598"/>
    </source>
</evidence>
<evidence type="ECO:0000259" key="9">
    <source>
        <dbReference type="Pfam" id="PF02749"/>
    </source>
</evidence>
<dbReference type="Gene3D" id="3.90.1170.20">
    <property type="entry name" value="Quinolinate phosphoribosyl transferase, N-terminal domain"/>
    <property type="match status" value="1"/>
</dbReference>
<accession>A0A1G6NVJ2</accession>
<dbReference type="RefSeq" id="WP_092128966.1">
    <property type="nucleotide sequence ID" value="NZ_FMYU01000008.1"/>
</dbReference>
<evidence type="ECO:0000313" key="11">
    <source>
        <dbReference type="Proteomes" id="UP000199411"/>
    </source>
</evidence>
<dbReference type="InterPro" id="IPR022412">
    <property type="entry name" value="Quinolinate_PRibosylTrfase_N"/>
</dbReference>
<dbReference type="GO" id="GO:0009435">
    <property type="term" value="P:NAD+ biosynthetic process"/>
    <property type="evidence" value="ECO:0007669"/>
    <property type="project" value="UniProtKB-UniPathway"/>
</dbReference>
<keyword evidence="4" id="KW-0436">Ligase</keyword>
<sequence length="384" mass="42342">MFISTKEDILNAKVTDVYFDRTVYTLKVKGLDKKVRAEISVKKLPKNYKWGIFVGLEEVLELLEGKNLNIRAIKEGSIFRENEPVLEIEGLYSEFAKFETAILGFLCQESGVATKAARLRKLVKDKQLLSFGARRMHPAIAVAIERAAYIGGCDGVSTVQAANVLNIQPSGTIPHSLVLLSGDTVSAAQYFDETMDSNVPRIILIDTFGDEKFETLRVFEALGKKLSGIRLDTPNSRRGNLKAIIEEIRWELSLRGADNVKIFASGGLDEETIEPLVDVVDGFGVGTSISSASTIDFSMDIVEIEGKPIAKKGKNSGSKSLFRCKKCFSDKVVPYTIKTQECSCGGSMQDILEYVVQGGKTIIDLPNIKSIREHTLTSLRFVDL</sequence>
<feature type="domain" description="Quinolinate phosphoribosyl transferase N-terminal" evidence="9">
    <location>
        <begin position="16"/>
        <end position="110"/>
    </location>
</feature>
<evidence type="ECO:0000259" key="8">
    <source>
        <dbReference type="Pfam" id="PF01729"/>
    </source>
</evidence>
<dbReference type="Pfam" id="PF01729">
    <property type="entry name" value="QRPTase_C"/>
    <property type="match status" value="1"/>
</dbReference>
<dbReference type="InterPro" id="IPR036068">
    <property type="entry name" value="Nicotinate_pribotase-like_C"/>
</dbReference>
<evidence type="ECO:0000256" key="2">
    <source>
        <dbReference type="ARBA" id="ARBA00013236"/>
    </source>
</evidence>
<evidence type="ECO:0000256" key="5">
    <source>
        <dbReference type="ARBA" id="ARBA00022642"/>
    </source>
</evidence>
<dbReference type="SUPFAM" id="SSF54675">
    <property type="entry name" value="Nicotinate/Quinolinate PRTase N-terminal domain-like"/>
    <property type="match status" value="1"/>
</dbReference>
<dbReference type="InterPro" id="IPR035809">
    <property type="entry name" value="NAPRTase_arc-type"/>
</dbReference>
<keyword evidence="11" id="KW-1185">Reference proteome</keyword>
<dbReference type="GO" id="GO:0004514">
    <property type="term" value="F:nicotinate-nucleotide diphosphorylase (carboxylating) activity"/>
    <property type="evidence" value="ECO:0007669"/>
    <property type="project" value="InterPro"/>
</dbReference>
<dbReference type="InterPro" id="IPR002638">
    <property type="entry name" value="Quinolinate_PRibosylTrfase_C"/>
</dbReference>
<dbReference type="SUPFAM" id="SSF51690">
    <property type="entry name" value="Nicotinate/Quinolinate PRTase C-terminal domain-like"/>
    <property type="match status" value="1"/>
</dbReference>
<comment type="pathway">
    <text evidence="1">Cofactor biosynthesis; NAD(+) biosynthesis; nicotinate D-ribonucleotide from nicotinate: step 1/1.</text>
</comment>
<name>A0A1G6NVJ2_9BACT</name>
<evidence type="ECO:0000256" key="6">
    <source>
        <dbReference type="ARBA" id="ARBA00022679"/>
    </source>
</evidence>
<evidence type="ECO:0000256" key="1">
    <source>
        <dbReference type="ARBA" id="ARBA00004952"/>
    </source>
</evidence>
<dbReference type="OrthoDB" id="9770610at2"/>
<dbReference type="PANTHER" id="PTHR43202">
    <property type="entry name" value="NICOTINATE-NUCLEOTIDE PYROPHOSPHORYLASE"/>
    <property type="match status" value="1"/>
</dbReference>
<evidence type="ECO:0000256" key="7">
    <source>
        <dbReference type="ARBA" id="ARBA00048668"/>
    </source>
</evidence>
<dbReference type="Proteomes" id="UP000199411">
    <property type="component" value="Unassembled WGS sequence"/>
</dbReference>
<dbReference type="PANTHER" id="PTHR43202:SF1">
    <property type="entry name" value="NICOTINATE PHOSPHORIBOSYLTRANSFERASE"/>
    <property type="match status" value="1"/>
</dbReference>
<dbReference type="UniPathway" id="UPA00253">
    <property type="reaction ID" value="UER00457"/>
</dbReference>
<feature type="domain" description="Quinolinate phosphoribosyl transferase C-terminal" evidence="8">
    <location>
        <begin position="112"/>
        <end position="300"/>
    </location>
</feature>
<dbReference type="CDD" id="cd01571">
    <property type="entry name" value="NAPRTase_B"/>
    <property type="match status" value="1"/>
</dbReference>
<organism evidence="10 11">
    <name type="scientific">Desulfurella multipotens</name>
    <dbReference type="NCBI Taxonomy" id="79269"/>
    <lineage>
        <taxon>Bacteria</taxon>
        <taxon>Pseudomonadati</taxon>
        <taxon>Campylobacterota</taxon>
        <taxon>Desulfurellia</taxon>
        <taxon>Desulfurellales</taxon>
        <taxon>Desulfurellaceae</taxon>
        <taxon>Desulfurella</taxon>
    </lineage>
</organism>
<protein>
    <recommendedName>
        <fullName evidence="2">nicotinate phosphoribosyltransferase</fullName>
        <ecNumber evidence="2">6.3.4.21</ecNumber>
    </recommendedName>
</protein>
<keyword evidence="6 10" id="KW-0808">Transferase</keyword>
<evidence type="ECO:0000256" key="3">
    <source>
        <dbReference type="ARBA" id="ARBA00022553"/>
    </source>
</evidence>
<dbReference type="InterPro" id="IPR013785">
    <property type="entry name" value="Aldolase_TIM"/>
</dbReference>
<dbReference type="EMBL" id="FMYU01000008">
    <property type="protein sequence ID" value="SDC71758.1"/>
    <property type="molecule type" value="Genomic_DNA"/>
</dbReference>
<keyword evidence="3" id="KW-0597">Phosphoprotein</keyword>
<dbReference type="Pfam" id="PF02749">
    <property type="entry name" value="QRPTase_N"/>
    <property type="match status" value="1"/>
</dbReference>
<comment type="catalytic activity">
    <reaction evidence="7">
        <text>5-phospho-alpha-D-ribose 1-diphosphate + nicotinate + ATP + H2O = nicotinate beta-D-ribonucleotide + ADP + phosphate + diphosphate</text>
        <dbReference type="Rhea" id="RHEA:36163"/>
        <dbReference type="ChEBI" id="CHEBI:15377"/>
        <dbReference type="ChEBI" id="CHEBI:30616"/>
        <dbReference type="ChEBI" id="CHEBI:32544"/>
        <dbReference type="ChEBI" id="CHEBI:33019"/>
        <dbReference type="ChEBI" id="CHEBI:43474"/>
        <dbReference type="ChEBI" id="CHEBI:57502"/>
        <dbReference type="ChEBI" id="CHEBI:58017"/>
        <dbReference type="ChEBI" id="CHEBI:456216"/>
        <dbReference type="EC" id="6.3.4.21"/>
    </reaction>
</comment>
<dbReference type="EC" id="6.3.4.21" evidence="2"/>
<keyword evidence="10" id="KW-0328">Glycosyltransferase</keyword>
<proteinExistence type="predicted"/>
<evidence type="ECO:0000313" key="10">
    <source>
        <dbReference type="EMBL" id="SDC71758.1"/>
    </source>
</evidence>
<keyword evidence="5" id="KW-0662">Pyridine nucleotide biosynthesis</keyword>
<dbReference type="InterPro" id="IPR007229">
    <property type="entry name" value="Nic_PRibTrfase-Fam"/>
</dbReference>
<dbReference type="PIRSF" id="PIRSF000484">
    <property type="entry name" value="NAPRT"/>
    <property type="match status" value="1"/>
</dbReference>
<reference evidence="11" key="1">
    <citation type="submission" date="2016-10" db="EMBL/GenBank/DDBJ databases">
        <authorList>
            <person name="Varghese N."/>
            <person name="Submissions S."/>
        </authorList>
    </citation>
    <scope>NUCLEOTIDE SEQUENCE [LARGE SCALE GENOMIC DNA]</scope>
    <source>
        <strain evidence="11">DSM 8415</strain>
    </source>
</reference>
<dbReference type="InterPro" id="IPR037128">
    <property type="entry name" value="Quinolinate_PRibosylTase_N_sf"/>
</dbReference>
<dbReference type="AlphaFoldDB" id="A0A1G6NVJ2"/>
<gene>
    <name evidence="10" type="ORF">SAMN05660835_01244</name>
</gene>